<accession>A0A5Y3VZX8</accession>
<name>A0A5Y3VZX8_SALDZ</name>
<feature type="chain" id="PRO_5024995853" evidence="1">
    <location>
        <begin position="21"/>
        <end position="145"/>
    </location>
</feature>
<keyword evidence="1" id="KW-0732">Signal</keyword>
<reference evidence="2" key="1">
    <citation type="submission" date="2018-05" db="EMBL/GenBank/DDBJ databases">
        <authorList>
            <person name="Ashton P.M."/>
            <person name="Dallman T."/>
            <person name="Nair S."/>
            <person name="De Pinna E."/>
            <person name="Peters T."/>
            <person name="Grant K."/>
        </authorList>
    </citation>
    <scope>NUCLEOTIDE SEQUENCE [LARGE SCALE GENOMIC DNA]</scope>
    <source>
        <strain evidence="2">474878</strain>
    </source>
</reference>
<protein>
    <submittedName>
        <fullName evidence="2">Uncharacterized protein</fullName>
    </submittedName>
</protein>
<feature type="signal peptide" evidence="1">
    <location>
        <begin position="1"/>
        <end position="20"/>
    </location>
</feature>
<dbReference type="AlphaFoldDB" id="A0A5Y3VZX8"/>
<evidence type="ECO:0000256" key="1">
    <source>
        <dbReference type="SAM" id="SignalP"/>
    </source>
</evidence>
<comment type="caution">
    <text evidence="2">The sequence shown here is derived from an EMBL/GenBank/DDBJ whole genome shotgun (WGS) entry which is preliminary data.</text>
</comment>
<evidence type="ECO:0000313" key="2">
    <source>
        <dbReference type="EMBL" id="ECJ4376976.1"/>
    </source>
</evidence>
<dbReference type="EMBL" id="AAIYJF010000004">
    <property type="protein sequence ID" value="ECJ4376976.1"/>
    <property type="molecule type" value="Genomic_DNA"/>
</dbReference>
<sequence length="145" mass="15685">MRKITLTANMIQLLAMHSAANGLISYTLSHSDIPAFDGFPGYSGLIAYSDSDGYSVLALEDGCGDKEISSRNGTDGTRLDGELINRNQKQSAAVFHEHAHTGEKNKSGAMPYTEEMKLHLMRLIINDDIEGLNNALNSSANLIQG</sequence>
<gene>
    <name evidence="2" type="ORF">DLB95_06640</name>
</gene>
<organism evidence="2">
    <name type="scientific">Salmonella diarizonae</name>
    <dbReference type="NCBI Taxonomy" id="59204"/>
    <lineage>
        <taxon>Bacteria</taxon>
        <taxon>Pseudomonadati</taxon>
        <taxon>Pseudomonadota</taxon>
        <taxon>Gammaproteobacteria</taxon>
        <taxon>Enterobacterales</taxon>
        <taxon>Enterobacteriaceae</taxon>
        <taxon>Salmonella</taxon>
    </lineage>
</organism>
<dbReference type="Proteomes" id="UP000839781">
    <property type="component" value="Unassembled WGS sequence"/>
</dbReference>
<proteinExistence type="predicted"/>